<dbReference type="OrthoDB" id="9995573at2759"/>
<accession>A0A6G0VTY9</accession>
<protein>
    <submittedName>
        <fullName evidence="1">C2H2-type domain-containing protein</fullName>
    </submittedName>
</protein>
<dbReference type="EMBL" id="VUJU01011931">
    <property type="protein sequence ID" value="KAF0709353.1"/>
    <property type="molecule type" value="Genomic_DNA"/>
</dbReference>
<sequence>MCHLILYYTEKVKIISLETLNFRKKNFSYGLEQKNNSPPIEKHNLKRFHLKMPARQMINKLTQQSVPYLKHLIEKHNSDYVNLFQDNLKPKHHFLTHYPSIILKSGPLRHFWYFRYEAKHKELKMYARAITSRKNICLTLAKKYQYKFAHLLLNKESNQNLVVSMKYIITSSHKEFLSITYSKINYKGTDYEIGNYITNSIDEVCLYEILEIIVVQNNVSFILHQIQLNSYNIHLKAYEVDKDKSIISKSLISIEQFSSPPINIHQVPDGSLTMNFGNDKENDMFVNYVSDMENIDNPEYTELQNVVNSILTTSPCTISLVNQPVNDFDLEPNFDKIIYLSLKEKNKLKDLLEEWKMGYLLQTCVAEYVDVEALKYINSYQIAQLLHKYPLGNRIKFEHYRKNSTEKDVRNELTSRKRSTSISSILSNSSPSIPSEPIQSFLLHDILTKSVQGALITDYYGSNKNLNETCRNLLVDLIVSSLIDKQMSMSICLADRIATEITGIFPTELKIWQTSVRKEISQLSKDNKNVEKQTRVCSELDSEITVENDGEVATLLSNIQKTWPRYTKPLGYKLRLILIIKNWVYFSYTIELTFKLYLTLNSSVLCLSHPALPAFFN</sequence>
<evidence type="ECO:0000313" key="1">
    <source>
        <dbReference type="EMBL" id="KAF0709353.1"/>
    </source>
</evidence>
<keyword evidence="2" id="KW-1185">Reference proteome</keyword>
<proteinExistence type="predicted"/>
<reference evidence="1 2" key="1">
    <citation type="submission" date="2019-08" db="EMBL/GenBank/DDBJ databases">
        <title>Whole genome of Aphis craccivora.</title>
        <authorList>
            <person name="Voronova N.V."/>
            <person name="Shulinski R.S."/>
            <person name="Bandarenka Y.V."/>
            <person name="Zhorov D.G."/>
            <person name="Warner D."/>
        </authorList>
    </citation>
    <scope>NUCLEOTIDE SEQUENCE [LARGE SCALE GENOMIC DNA]</scope>
    <source>
        <strain evidence="1">180601</strain>
        <tissue evidence="1">Whole Body</tissue>
    </source>
</reference>
<dbReference type="AlphaFoldDB" id="A0A6G0VTY9"/>
<evidence type="ECO:0000313" key="2">
    <source>
        <dbReference type="Proteomes" id="UP000478052"/>
    </source>
</evidence>
<comment type="caution">
    <text evidence="1">The sequence shown here is derived from an EMBL/GenBank/DDBJ whole genome shotgun (WGS) entry which is preliminary data.</text>
</comment>
<name>A0A6G0VTY9_APHCR</name>
<dbReference type="Proteomes" id="UP000478052">
    <property type="component" value="Unassembled WGS sequence"/>
</dbReference>
<gene>
    <name evidence="1" type="ORF">FWK35_00025238</name>
</gene>
<organism evidence="1 2">
    <name type="scientific">Aphis craccivora</name>
    <name type="common">Cowpea aphid</name>
    <dbReference type="NCBI Taxonomy" id="307492"/>
    <lineage>
        <taxon>Eukaryota</taxon>
        <taxon>Metazoa</taxon>
        <taxon>Ecdysozoa</taxon>
        <taxon>Arthropoda</taxon>
        <taxon>Hexapoda</taxon>
        <taxon>Insecta</taxon>
        <taxon>Pterygota</taxon>
        <taxon>Neoptera</taxon>
        <taxon>Paraneoptera</taxon>
        <taxon>Hemiptera</taxon>
        <taxon>Sternorrhyncha</taxon>
        <taxon>Aphidomorpha</taxon>
        <taxon>Aphidoidea</taxon>
        <taxon>Aphididae</taxon>
        <taxon>Aphidini</taxon>
        <taxon>Aphis</taxon>
        <taxon>Aphis</taxon>
    </lineage>
</organism>